<dbReference type="Proteomes" id="UP001596500">
    <property type="component" value="Unassembled WGS sequence"/>
</dbReference>
<proteinExistence type="predicted"/>
<protein>
    <recommendedName>
        <fullName evidence="3">Phage major tail protein, TP901-1 family</fullName>
    </recommendedName>
</protein>
<dbReference type="RefSeq" id="WP_379867736.1">
    <property type="nucleotide sequence ID" value="NZ_JBHTBW010000087.1"/>
</dbReference>
<keyword evidence="2" id="KW-1185">Reference proteome</keyword>
<name>A0ABW2RQR7_9BACL</name>
<sequence>MAINGSNVLIYVYDKDYAGTTYTDKYIPVADQSNLSDEQSKNIIDTSAKGDKHLKGIYGRQEGSISLEALYFPNPSSADEKGYLVLKNCFNNNKFAYIKVFDGTNAEYGEVLIESIGREFPDEDVSTVSVELRLNEALSETAPTITDTNTSGSETV</sequence>
<comment type="caution">
    <text evidence="1">The sequence shown here is derived from an EMBL/GenBank/DDBJ whole genome shotgun (WGS) entry which is preliminary data.</text>
</comment>
<reference evidence="2" key="1">
    <citation type="journal article" date="2019" name="Int. J. Syst. Evol. Microbiol.">
        <title>The Global Catalogue of Microorganisms (GCM) 10K type strain sequencing project: providing services to taxonomists for standard genome sequencing and annotation.</title>
        <authorList>
            <consortium name="The Broad Institute Genomics Platform"/>
            <consortium name="The Broad Institute Genome Sequencing Center for Infectious Disease"/>
            <person name="Wu L."/>
            <person name="Ma J."/>
        </authorList>
    </citation>
    <scope>NUCLEOTIDE SEQUENCE [LARGE SCALE GENOMIC DNA]</scope>
    <source>
        <strain evidence="2">CGMCC 1.12942</strain>
    </source>
</reference>
<accession>A0ABW2RQR7</accession>
<dbReference type="EMBL" id="JBHTBW010000087">
    <property type="protein sequence ID" value="MFC7443404.1"/>
    <property type="molecule type" value="Genomic_DNA"/>
</dbReference>
<gene>
    <name evidence="1" type="ORF">ACFQNG_20310</name>
</gene>
<evidence type="ECO:0000313" key="2">
    <source>
        <dbReference type="Proteomes" id="UP001596500"/>
    </source>
</evidence>
<evidence type="ECO:0008006" key="3">
    <source>
        <dbReference type="Google" id="ProtNLM"/>
    </source>
</evidence>
<evidence type="ECO:0000313" key="1">
    <source>
        <dbReference type="EMBL" id="MFC7443404.1"/>
    </source>
</evidence>
<organism evidence="1 2">
    <name type="scientific">Laceyella putida</name>
    <dbReference type="NCBI Taxonomy" id="110101"/>
    <lineage>
        <taxon>Bacteria</taxon>
        <taxon>Bacillati</taxon>
        <taxon>Bacillota</taxon>
        <taxon>Bacilli</taxon>
        <taxon>Bacillales</taxon>
        <taxon>Thermoactinomycetaceae</taxon>
        <taxon>Laceyella</taxon>
    </lineage>
</organism>